<keyword evidence="6 12" id="KW-1133">Transmembrane helix</keyword>
<proteinExistence type="inferred from homology"/>
<feature type="compositionally biased region" description="Polar residues" evidence="11">
    <location>
        <begin position="478"/>
        <end position="514"/>
    </location>
</feature>
<feature type="compositionally biased region" description="Basic residues" evidence="11">
    <location>
        <begin position="606"/>
        <end position="625"/>
    </location>
</feature>
<dbReference type="PANTHER" id="PTHR31382">
    <property type="entry name" value="NA(+)/H(+) ANTIPORTER"/>
    <property type="match status" value="1"/>
</dbReference>
<feature type="region of interest" description="Disordered" evidence="11">
    <location>
        <begin position="543"/>
        <end position="644"/>
    </location>
</feature>
<keyword evidence="7" id="KW-0915">Sodium</keyword>
<comment type="similarity">
    <text evidence="2">Belongs to the fungal Na(+)/H(+) exchanger family.</text>
</comment>
<dbReference type="Pfam" id="PF00999">
    <property type="entry name" value="Na_H_Exchanger"/>
    <property type="match status" value="1"/>
</dbReference>
<feature type="transmembrane region" description="Helical" evidence="12">
    <location>
        <begin position="44"/>
        <end position="66"/>
    </location>
</feature>
<feature type="transmembrane region" description="Helical" evidence="12">
    <location>
        <begin position="291"/>
        <end position="311"/>
    </location>
</feature>
<accession>A0A8H7VKC9</accession>
<evidence type="ECO:0000256" key="2">
    <source>
        <dbReference type="ARBA" id="ARBA00005248"/>
    </source>
</evidence>
<protein>
    <recommendedName>
        <fullName evidence="13">Cation/H+ exchanger transmembrane domain-containing protein</fullName>
    </recommendedName>
</protein>
<dbReference type="FunFam" id="1.20.1530.20:FF:000015">
    <property type="entry name" value="Na(+)/H(+) antiporter 2"/>
    <property type="match status" value="1"/>
</dbReference>
<evidence type="ECO:0000256" key="7">
    <source>
        <dbReference type="ARBA" id="ARBA00023053"/>
    </source>
</evidence>
<dbReference type="AlphaFoldDB" id="A0A8H7VKC9"/>
<feature type="transmembrane region" description="Helical" evidence="12">
    <location>
        <begin position="102"/>
        <end position="124"/>
    </location>
</feature>
<comment type="caution">
    <text evidence="14">The sequence shown here is derived from an EMBL/GenBank/DDBJ whole genome shotgun (WGS) entry which is preliminary data.</text>
</comment>
<feature type="compositionally biased region" description="Basic residues" evidence="11">
    <location>
        <begin position="465"/>
        <end position="477"/>
    </location>
</feature>
<feature type="transmembrane region" description="Helical" evidence="12">
    <location>
        <begin position="12"/>
        <end position="32"/>
    </location>
</feature>
<evidence type="ECO:0000256" key="5">
    <source>
        <dbReference type="ARBA" id="ARBA00022692"/>
    </source>
</evidence>
<organism evidence="14 15">
    <name type="scientific">Circinella minor</name>
    <dbReference type="NCBI Taxonomy" id="1195481"/>
    <lineage>
        <taxon>Eukaryota</taxon>
        <taxon>Fungi</taxon>
        <taxon>Fungi incertae sedis</taxon>
        <taxon>Mucoromycota</taxon>
        <taxon>Mucoromycotina</taxon>
        <taxon>Mucoromycetes</taxon>
        <taxon>Mucorales</taxon>
        <taxon>Lichtheimiaceae</taxon>
        <taxon>Circinella</taxon>
    </lineage>
</organism>
<evidence type="ECO:0000256" key="8">
    <source>
        <dbReference type="ARBA" id="ARBA00023065"/>
    </source>
</evidence>
<keyword evidence="15" id="KW-1185">Reference proteome</keyword>
<dbReference type="GO" id="GO:0120029">
    <property type="term" value="P:proton export across plasma membrane"/>
    <property type="evidence" value="ECO:0007669"/>
    <property type="project" value="InterPro"/>
</dbReference>
<reference evidence="14 15" key="1">
    <citation type="submission" date="2020-12" db="EMBL/GenBank/DDBJ databases">
        <title>Metabolic potential, ecology and presence of endohyphal bacteria is reflected in genomic diversity of Mucoromycotina.</title>
        <authorList>
            <person name="Muszewska A."/>
            <person name="Okrasinska A."/>
            <person name="Steczkiewicz K."/>
            <person name="Drgas O."/>
            <person name="Orlowska M."/>
            <person name="Perlinska-Lenart U."/>
            <person name="Aleksandrzak-Piekarczyk T."/>
            <person name="Szatraj K."/>
            <person name="Zielenkiewicz U."/>
            <person name="Pilsyk S."/>
            <person name="Malc E."/>
            <person name="Mieczkowski P."/>
            <person name="Kruszewska J.S."/>
            <person name="Biernat P."/>
            <person name="Pawlowska J."/>
        </authorList>
    </citation>
    <scope>NUCLEOTIDE SEQUENCE [LARGE SCALE GENOMIC DNA]</scope>
    <source>
        <strain evidence="14 15">CBS 142.35</strain>
    </source>
</reference>
<evidence type="ECO:0000256" key="6">
    <source>
        <dbReference type="ARBA" id="ARBA00022989"/>
    </source>
</evidence>
<feature type="domain" description="Cation/H+ exchanger transmembrane" evidence="13">
    <location>
        <begin position="24"/>
        <end position="420"/>
    </location>
</feature>
<feature type="transmembrane region" description="Helical" evidence="12">
    <location>
        <begin position="399"/>
        <end position="422"/>
    </location>
</feature>
<evidence type="ECO:0000313" key="15">
    <source>
        <dbReference type="Proteomes" id="UP000646827"/>
    </source>
</evidence>
<keyword evidence="4" id="KW-0050">Antiport</keyword>
<dbReference type="PANTHER" id="PTHR31382:SF1">
    <property type="entry name" value="SODIUM ION_PROTON EXCHANGER (EUROFUNG)"/>
    <property type="match status" value="1"/>
</dbReference>
<evidence type="ECO:0000256" key="12">
    <source>
        <dbReference type="SAM" id="Phobius"/>
    </source>
</evidence>
<keyword evidence="5 12" id="KW-0812">Transmembrane</keyword>
<evidence type="ECO:0000259" key="13">
    <source>
        <dbReference type="Pfam" id="PF00999"/>
    </source>
</evidence>
<evidence type="ECO:0000256" key="1">
    <source>
        <dbReference type="ARBA" id="ARBA00004141"/>
    </source>
</evidence>
<sequence>MPVNLIPGEFSPFTIAVAVLSGFIVFFGYVSMFLKERLFLSEAFVALLVGIIAGPLVSGGINPYVWDDNDEITKQLTRCIIAIQVMAVGIELPKHYLKKEWLTMFILLFPVMLFMWLISGLFIYLLLESLVIAACICPTDPILANSVVKGRFAEKHVPSHIRNALSAESGANDGLGFPFLFLAIFLLGEDSVGVAIGKWVYETCLFQIALSCIIGVVVGYVARKMLQWSERHHLIDKPSFLSFAIALSLFLMSMTGFSGSDDVLACFAAGNAFSWDDWFRKETEEAHFQDVIDMMLNLAIFVYIGAIIPWWSFHDPALGLTPWRLVVIAILILLFRRLPVVILFKPVMPAMKTYREAVFSGWFGPMGVGAVFLSKIAKEEMEQVYPTAEGQPLPVATQLINPIVLFIVMSSVFIHGTTIPLFKLGKRIRSRTLSFASTSSNPMIMRIPKLASSTNGNGNGVSKGSSRRHHYRLKKHSQNSPDSSMSETERNTIINTPHYQRQNNQSESSEETTIQPDYVINMLQTEGSDIPEEEFLPADENEPYSQVTHTTPSGSTQEKNESSTHLESQIRFVEPVKPRSSSQIQQENDSSPCSSRSSSNSSNNNHKTHNRKSWFDRHTHHRHTHHNNDNPSSSSLNHEHGKSKSKFHIFCGKQHQNKTQIPSSEAEAESNTDLHAEKAYHIPSTPGIEIWEEQDNIIIEDSCDDTPQIVIDKNQQPNWREIARQTVAEKRRIIHGESPSVGACRSDESYTSSSTATSATFMTNNNNNNDHNHRDMNR</sequence>
<feature type="compositionally biased region" description="Low complexity" evidence="11">
    <location>
        <begin position="452"/>
        <end position="464"/>
    </location>
</feature>
<dbReference type="InterPro" id="IPR004712">
    <property type="entry name" value="Na+/H+_antiporter_fungi"/>
</dbReference>
<feature type="compositionally biased region" description="Low complexity" evidence="11">
    <location>
        <begin position="588"/>
        <end position="605"/>
    </location>
</feature>
<name>A0A8H7VKC9_9FUNG</name>
<feature type="transmembrane region" description="Helical" evidence="12">
    <location>
        <begin position="169"/>
        <end position="187"/>
    </location>
</feature>
<dbReference type="OrthoDB" id="2190219at2759"/>
<gene>
    <name evidence="14" type="ORF">INT45_001924</name>
</gene>
<keyword evidence="3" id="KW-0813">Transport</keyword>
<evidence type="ECO:0000256" key="10">
    <source>
        <dbReference type="ARBA" id="ARBA00023201"/>
    </source>
</evidence>
<feature type="region of interest" description="Disordered" evidence="11">
    <location>
        <begin position="739"/>
        <end position="778"/>
    </location>
</feature>
<keyword evidence="10" id="KW-0739">Sodium transport</keyword>
<feature type="transmembrane region" description="Helical" evidence="12">
    <location>
        <begin position="234"/>
        <end position="256"/>
    </location>
</feature>
<feature type="transmembrane region" description="Helical" evidence="12">
    <location>
        <begin position="356"/>
        <end position="377"/>
    </location>
</feature>
<dbReference type="GO" id="GO:0015385">
    <property type="term" value="F:sodium:proton antiporter activity"/>
    <property type="evidence" value="ECO:0007669"/>
    <property type="project" value="InterPro"/>
</dbReference>
<feature type="transmembrane region" description="Helical" evidence="12">
    <location>
        <begin position="199"/>
        <end position="222"/>
    </location>
</feature>
<evidence type="ECO:0000256" key="4">
    <source>
        <dbReference type="ARBA" id="ARBA00022449"/>
    </source>
</evidence>
<dbReference type="GO" id="GO:0042391">
    <property type="term" value="P:regulation of membrane potential"/>
    <property type="evidence" value="ECO:0007669"/>
    <property type="project" value="InterPro"/>
</dbReference>
<keyword evidence="9 12" id="KW-0472">Membrane</keyword>
<evidence type="ECO:0000256" key="9">
    <source>
        <dbReference type="ARBA" id="ARBA00023136"/>
    </source>
</evidence>
<evidence type="ECO:0000256" key="11">
    <source>
        <dbReference type="SAM" id="MobiDB-lite"/>
    </source>
</evidence>
<feature type="region of interest" description="Disordered" evidence="11">
    <location>
        <begin position="449"/>
        <end position="514"/>
    </location>
</feature>
<dbReference type="GO" id="GO:0005886">
    <property type="term" value="C:plasma membrane"/>
    <property type="evidence" value="ECO:0007669"/>
    <property type="project" value="InterPro"/>
</dbReference>
<evidence type="ECO:0000256" key="3">
    <source>
        <dbReference type="ARBA" id="ARBA00022448"/>
    </source>
</evidence>
<feature type="compositionally biased region" description="Low complexity" evidence="11">
    <location>
        <begin position="751"/>
        <end position="769"/>
    </location>
</feature>
<evidence type="ECO:0000313" key="14">
    <source>
        <dbReference type="EMBL" id="KAG2223790.1"/>
    </source>
</evidence>
<comment type="subcellular location">
    <subcellularLocation>
        <location evidence="1">Membrane</location>
        <topology evidence="1">Multi-pass membrane protein</topology>
    </subcellularLocation>
</comment>
<feature type="transmembrane region" description="Helical" evidence="12">
    <location>
        <begin position="323"/>
        <end position="344"/>
    </location>
</feature>
<keyword evidence="8" id="KW-0406">Ion transport</keyword>
<dbReference type="EMBL" id="JAEPRB010000054">
    <property type="protein sequence ID" value="KAG2223790.1"/>
    <property type="molecule type" value="Genomic_DNA"/>
</dbReference>
<dbReference type="GO" id="GO:0036376">
    <property type="term" value="P:sodium ion export across plasma membrane"/>
    <property type="evidence" value="ECO:0007669"/>
    <property type="project" value="InterPro"/>
</dbReference>
<dbReference type="Proteomes" id="UP000646827">
    <property type="component" value="Unassembled WGS sequence"/>
</dbReference>
<feature type="compositionally biased region" description="Polar residues" evidence="11">
    <location>
        <begin position="543"/>
        <end position="557"/>
    </location>
</feature>
<dbReference type="InterPro" id="IPR006153">
    <property type="entry name" value="Cation/H_exchanger_TM"/>
</dbReference>